<feature type="non-terminal residue" evidence="3">
    <location>
        <position position="1"/>
    </location>
</feature>
<protein>
    <recommendedName>
        <fullName evidence="2">DUF4502 domain-containing protein</fullName>
    </recommendedName>
</protein>
<dbReference type="EMBL" id="KZ308806">
    <property type="protein sequence ID" value="KAG8234394.1"/>
    <property type="molecule type" value="Genomic_DNA"/>
</dbReference>
<organism evidence="3 4">
    <name type="scientific">Ladona fulva</name>
    <name type="common">Scarce chaser dragonfly</name>
    <name type="synonym">Libellula fulva</name>
    <dbReference type="NCBI Taxonomy" id="123851"/>
    <lineage>
        <taxon>Eukaryota</taxon>
        <taxon>Metazoa</taxon>
        <taxon>Ecdysozoa</taxon>
        <taxon>Arthropoda</taxon>
        <taxon>Hexapoda</taxon>
        <taxon>Insecta</taxon>
        <taxon>Pterygota</taxon>
        <taxon>Palaeoptera</taxon>
        <taxon>Odonata</taxon>
        <taxon>Epiprocta</taxon>
        <taxon>Anisoptera</taxon>
        <taxon>Libelluloidea</taxon>
        <taxon>Libellulidae</taxon>
        <taxon>Ladona</taxon>
    </lineage>
</organism>
<comment type="caution">
    <text evidence="3">The sequence shown here is derived from an EMBL/GenBank/DDBJ whole genome shotgun (WGS) entry which is preliminary data.</text>
</comment>
<feature type="domain" description="DUF4502" evidence="2">
    <location>
        <begin position="324"/>
        <end position="391"/>
    </location>
</feature>
<reference evidence="3" key="1">
    <citation type="submission" date="2013-04" db="EMBL/GenBank/DDBJ databases">
        <authorList>
            <person name="Qu J."/>
            <person name="Murali S.C."/>
            <person name="Bandaranaike D."/>
            <person name="Bellair M."/>
            <person name="Blankenburg K."/>
            <person name="Chao H."/>
            <person name="Dinh H."/>
            <person name="Doddapaneni H."/>
            <person name="Downs B."/>
            <person name="Dugan-Rocha S."/>
            <person name="Elkadiri S."/>
            <person name="Gnanaolivu R.D."/>
            <person name="Hernandez B."/>
            <person name="Javaid M."/>
            <person name="Jayaseelan J.C."/>
            <person name="Lee S."/>
            <person name="Li M."/>
            <person name="Ming W."/>
            <person name="Munidasa M."/>
            <person name="Muniz J."/>
            <person name="Nguyen L."/>
            <person name="Ongeri F."/>
            <person name="Osuji N."/>
            <person name="Pu L.-L."/>
            <person name="Puazo M."/>
            <person name="Qu C."/>
            <person name="Quiroz J."/>
            <person name="Raj R."/>
            <person name="Weissenberger G."/>
            <person name="Xin Y."/>
            <person name="Zou X."/>
            <person name="Han Y."/>
            <person name="Richards S."/>
            <person name="Worley K."/>
            <person name="Muzny D."/>
            <person name="Gibbs R."/>
        </authorList>
    </citation>
    <scope>NUCLEOTIDE SEQUENCE</scope>
    <source>
        <strain evidence="3">Sampled in the wild</strain>
    </source>
</reference>
<feature type="region of interest" description="Disordered" evidence="1">
    <location>
        <begin position="222"/>
        <end position="241"/>
    </location>
</feature>
<feature type="region of interest" description="Disordered" evidence="1">
    <location>
        <begin position="90"/>
        <end position="148"/>
    </location>
</feature>
<gene>
    <name evidence="3" type="ORF">J437_LFUL014612</name>
</gene>
<dbReference type="Proteomes" id="UP000792457">
    <property type="component" value="Unassembled WGS sequence"/>
</dbReference>
<evidence type="ECO:0000313" key="4">
    <source>
        <dbReference type="Proteomes" id="UP000792457"/>
    </source>
</evidence>
<dbReference type="AlphaFoldDB" id="A0A8K0P897"/>
<dbReference type="InterPro" id="IPR028026">
    <property type="entry name" value="DUF4502"/>
</dbReference>
<accession>A0A8K0P897</accession>
<feature type="region of interest" description="Disordered" evidence="1">
    <location>
        <begin position="247"/>
        <end position="281"/>
    </location>
</feature>
<sequence length="447" mass="49140">MEKYNPSHKGWGNCMESFISNEGDSSLLSDFPEFTPDHKVDISWSSSSEDENATTRSKKKKVVTRLNFDECVSRSSGQVTPLYSRYLSDADSAEKDKSGGECCVSGNKGCSTTPTKEISLQPADVDQPTSPVIMKRKRRRSFGDKDVSPVLKRSVKRVRNVARELITSPGSVSSNSDDPLDKSLSDLITPSKTDDDLKKSTNITPALEGMSMRSLLIHGRGTFGTEEKVPKKLGPSSPSPVIEIASSQDVQMESATTEESQKIKETQSESQNEGSIGINSSQGLPLSAVISASASPTLNRSAMNESEMSVSYDWDTSFSLLPNAMETPVKNSTLLLEDPESGRKRKRLKKGGLAIRLQRLLNREQSWRRMWKHERLGKMNMADESSITMLVSSIWSEATKILVQCKVETKQKHPVQISSDSVILLLDPVAAGERGIRAGCTLRLHPP</sequence>
<feature type="compositionally biased region" description="Polar residues" evidence="1">
    <location>
        <begin position="268"/>
        <end position="281"/>
    </location>
</feature>
<proteinExistence type="predicted"/>
<name>A0A8K0P897_LADFU</name>
<evidence type="ECO:0000313" key="3">
    <source>
        <dbReference type="EMBL" id="KAG8234394.1"/>
    </source>
</evidence>
<evidence type="ECO:0000256" key="1">
    <source>
        <dbReference type="SAM" id="MobiDB-lite"/>
    </source>
</evidence>
<dbReference type="Pfam" id="PF14950">
    <property type="entry name" value="DUF4502"/>
    <property type="match status" value="1"/>
</dbReference>
<evidence type="ECO:0000259" key="2">
    <source>
        <dbReference type="Pfam" id="PF14950"/>
    </source>
</evidence>
<feature type="region of interest" description="Disordered" evidence="1">
    <location>
        <begin position="41"/>
        <end position="60"/>
    </location>
</feature>
<feature type="compositionally biased region" description="Polar residues" evidence="1">
    <location>
        <begin position="247"/>
        <end position="258"/>
    </location>
</feature>
<keyword evidence="4" id="KW-1185">Reference proteome</keyword>
<reference evidence="3" key="2">
    <citation type="submission" date="2017-10" db="EMBL/GenBank/DDBJ databases">
        <title>Ladona fulva Genome sequencing and assembly.</title>
        <authorList>
            <person name="Murali S."/>
            <person name="Richards S."/>
            <person name="Bandaranaike D."/>
            <person name="Bellair M."/>
            <person name="Blankenburg K."/>
            <person name="Chao H."/>
            <person name="Dinh H."/>
            <person name="Doddapaneni H."/>
            <person name="Dugan-Rocha S."/>
            <person name="Elkadiri S."/>
            <person name="Gnanaolivu R."/>
            <person name="Hernandez B."/>
            <person name="Skinner E."/>
            <person name="Javaid M."/>
            <person name="Lee S."/>
            <person name="Li M."/>
            <person name="Ming W."/>
            <person name="Munidasa M."/>
            <person name="Muniz J."/>
            <person name="Nguyen L."/>
            <person name="Hughes D."/>
            <person name="Osuji N."/>
            <person name="Pu L.-L."/>
            <person name="Puazo M."/>
            <person name="Qu C."/>
            <person name="Quiroz J."/>
            <person name="Raj R."/>
            <person name="Weissenberger G."/>
            <person name="Xin Y."/>
            <person name="Zou X."/>
            <person name="Han Y."/>
            <person name="Worley K."/>
            <person name="Muzny D."/>
            <person name="Gibbs R."/>
        </authorList>
    </citation>
    <scope>NUCLEOTIDE SEQUENCE</scope>
    <source>
        <strain evidence="3">Sampled in the wild</strain>
    </source>
</reference>
<feature type="compositionally biased region" description="Polar residues" evidence="1">
    <location>
        <begin position="108"/>
        <end position="118"/>
    </location>
</feature>
<feature type="region of interest" description="Disordered" evidence="1">
    <location>
        <begin position="164"/>
        <end position="203"/>
    </location>
</feature>